<proteinExistence type="predicted"/>
<sequence length="92" mass="10094">MAYDGCLIGPLTWEALVKPYVQAGESRECMWYSAEGNPTESDATDAYINAKVPAYGIKDGLKADNMYSNITLAHMLTQVDGFRKSPVSDLLD</sequence>
<accession>A0A9D5A3Q9</accession>
<reference evidence="1 2" key="1">
    <citation type="journal article" date="2022" name="Nat. Genet.">
        <title>Improved pea reference genome and pan-genome highlight genomic features and evolutionary characteristics.</title>
        <authorList>
            <person name="Yang T."/>
            <person name="Liu R."/>
            <person name="Luo Y."/>
            <person name="Hu S."/>
            <person name="Wang D."/>
            <person name="Wang C."/>
            <person name="Pandey M.K."/>
            <person name="Ge S."/>
            <person name="Xu Q."/>
            <person name="Li N."/>
            <person name="Li G."/>
            <person name="Huang Y."/>
            <person name="Saxena R.K."/>
            <person name="Ji Y."/>
            <person name="Li M."/>
            <person name="Yan X."/>
            <person name="He Y."/>
            <person name="Liu Y."/>
            <person name="Wang X."/>
            <person name="Xiang C."/>
            <person name="Varshney R.K."/>
            <person name="Ding H."/>
            <person name="Gao S."/>
            <person name="Zong X."/>
        </authorList>
    </citation>
    <scope>NUCLEOTIDE SEQUENCE [LARGE SCALE GENOMIC DNA]</scope>
    <source>
        <strain evidence="1 2">cv. Zhongwan 6</strain>
    </source>
</reference>
<comment type="caution">
    <text evidence="1">The sequence shown here is derived from an EMBL/GenBank/DDBJ whole genome shotgun (WGS) entry which is preliminary data.</text>
</comment>
<gene>
    <name evidence="1" type="ORF">KIW84_062576</name>
</gene>
<protein>
    <submittedName>
        <fullName evidence="1">Uncharacterized protein</fullName>
    </submittedName>
</protein>
<name>A0A9D5A3Q9_PEA</name>
<dbReference type="AlphaFoldDB" id="A0A9D5A3Q9"/>
<dbReference type="EMBL" id="JAMSHJ010000006">
    <property type="protein sequence ID" value="KAI5396412.1"/>
    <property type="molecule type" value="Genomic_DNA"/>
</dbReference>
<evidence type="ECO:0000313" key="2">
    <source>
        <dbReference type="Proteomes" id="UP001058974"/>
    </source>
</evidence>
<organism evidence="1 2">
    <name type="scientific">Pisum sativum</name>
    <name type="common">Garden pea</name>
    <name type="synonym">Lathyrus oleraceus</name>
    <dbReference type="NCBI Taxonomy" id="3888"/>
    <lineage>
        <taxon>Eukaryota</taxon>
        <taxon>Viridiplantae</taxon>
        <taxon>Streptophyta</taxon>
        <taxon>Embryophyta</taxon>
        <taxon>Tracheophyta</taxon>
        <taxon>Spermatophyta</taxon>
        <taxon>Magnoliopsida</taxon>
        <taxon>eudicotyledons</taxon>
        <taxon>Gunneridae</taxon>
        <taxon>Pentapetalae</taxon>
        <taxon>rosids</taxon>
        <taxon>fabids</taxon>
        <taxon>Fabales</taxon>
        <taxon>Fabaceae</taxon>
        <taxon>Papilionoideae</taxon>
        <taxon>50 kb inversion clade</taxon>
        <taxon>NPAAA clade</taxon>
        <taxon>Hologalegina</taxon>
        <taxon>IRL clade</taxon>
        <taxon>Fabeae</taxon>
        <taxon>Lathyrus</taxon>
    </lineage>
</organism>
<dbReference type="Proteomes" id="UP001058974">
    <property type="component" value="Chromosome 6"/>
</dbReference>
<dbReference type="Gramene" id="Psat06G0257600-T1">
    <property type="protein sequence ID" value="KAI5396412.1"/>
    <property type="gene ID" value="KIW84_062576"/>
</dbReference>
<evidence type="ECO:0000313" key="1">
    <source>
        <dbReference type="EMBL" id="KAI5396412.1"/>
    </source>
</evidence>
<keyword evidence="2" id="KW-1185">Reference proteome</keyword>